<dbReference type="HOGENOM" id="CLU_028727_0_0_9"/>
<dbReference type="OrthoDB" id="9807321at2"/>
<evidence type="ECO:0000256" key="2">
    <source>
        <dbReference type="ARBA" id="ARBA00008814"/>
    </source>
</evidence>
<proteinExistence type="inferred from homology"/>
<evidence type="ECO:0000256" key="7">
    <source>
        <dbReference type="ARBA" id="ARBA00023163"/>
    </source>
</evidence>
<feature type="domain" description="Fe/B12 periplasmic-binding" evidence="9">
    <location>
        <begin position="387"/>
        <end position="640"/>
    </location>
</feature>
<comment type="similarity">
    <text evidence="2">Belongs to the bacterial solute-binding protein 8 family.</text>
</comment>
<reference evidence="10 11" key="1">
    <citation type="submission" date="2013-04" db="EMBL/GenBank/DDBJ databases">
        <title>Draft genome of the heavy metal tolerant bacterium Lysinibacillus sphaericus strain OT4b.31.</title>
        <authorList>
            <person name="Pena-Montenegro T.D."/>
            <person name="Dussan J."/>
        </authorList>
    </citation>
    <scope>NUCLEOTIDE SEQUENCE [LARGE SCALE GENOMIC DNA]</scope>
    <source>
        <strain evidence="10 11">OT4b.31</strain>
    </source>
</reference>
<dbReference type="InterPro" id="IPR051313">
    <property type="entry name" value="Bact_iron-sidero_bind"/>
</dbReference>
<dbReference type="GO" id="GO:1901678">
    <property type="term" value="P:iron coordination entity transport"/>
    <property type="evidence" value="ECO:0007669"/>
    <property type="project" value="UniProtKB-ARBA"/>
</dbReference>
<evidence type="ECO:0000313" key="11">
    <source>
        <dbReference type="Proteomes" id="UP000013911"/>
    </source>
</evidence>
<dbReference type="InterPro" id="IPR018060">
    <property type="entry name" value="HTH_AraC"/>
</dbReference>
<keyword evidence="7" id="KW-0804">Transcription</keyword>
<dbReference type="PROSITE" id="PS00041">
    <property type="entry name" value="HTH_ARAC_FAMILY_1"/>
    <property type="match status" value="1"/>
</dbReference>
<evidence type="ECO:0000313" key="10">
    <source>
        <dbReference type="EMBL" id="EON73648.1"/>
    </source>
</evidence>
<feature type="domain" description="HTH araC/xylS-type" evidence="8">
    <location>
        <begin position="177"/>
        <end position="275"/>
    </location>
</feature>
<sequence length="641" mass="73361">MDINHHIFLWNQASIKVLDVRHKKMNKDESLHAYKLPASVFLFATRGSAAVKLNNIEYLFKQFQVIHSGKGIQLSLTLTEAEFEFYMIFYRATIPLPCAKSIIEKLEKSNPFQVQFSFLPNFPSSLFYQVKLMNQRWQQPEPIGRFHVKALFHQFTYSVLEQLHVQGVEVKQPELADQVIVYIQEHYAESIMLESLAEDLNYSVPHLSSLFKKKTGYSPIEYLILTRIEKAEMMLIETDATIREIAESVGYKDSYYFSRLFKKYKDVSPAKYRKIALSQRTAQDYPYNVMELSIVAQQSQRYIGDNHYQYTKKGDLLMVKPTKTPMLASLFLCFTLLLSACGGGAIDNSSTNGSTNTSITQSREVQPKIKTIITGNGEVEIPENPQRIVITAESYAGYLLALGIKPVGMSQFGLRNRYFDGLVDGVENIGDDESLEKILELKPDLIITKTSSENIENLQKIAPTIAIKPKEKDFKEQFLEFGKIFGKEDVAEEWIANWDRKIAEYKPLIQEKVGNKTIAILGVGEKEIYAYGDKFGRGGEIMYGEFGLKAPNLIQQEAIDLKSGWVSFSLEKLPEFAGDYIFVEDNADFEKTTSSILWRDLPAIKNKRVYIMDEYDSFFSDPISLDKQLEFIVDSLLEREK</sequence>
<dbReference type="PANTHER" id="PTHR30532:SF26">
    <property type="entry name" value="IRON(3+)-HYDROXAMATE-BINDING PROTEIN FHUD"/>
    <property type="match status" value="1"/>
</dbReference>
<dbReference type="PANTHER" id="PTHR30532">
    <property type="entry name" value="IRON III DICITRATE-BINDING PERIPLASMIC PROTEIN"/>
    <property type="match status" value="1"/>
</dbReference>
<keyword evidence="4" id="KW-0732">Signal</keyword>
<dbReference type="SMART" id="SM00342">
    <property type="entry name" value="HTH_ARAC"/>
    <property type="match status" value="1"/>
</dbReference>
<dbReference type="AlphaFoldDB" id="R7ZHT9"/>
<evidence type="ECO:0000256" key="4">
    <source>
        <dbReference type="ARBA" id="ARBA00022729"/>
    </source>
</evidence>
<dbReference type="Proteomes" id="UP000013911">
    <property type="component" value="Unassembled WGS sequence"/>
</dbReference>
<dbReference type="Gene3D" id="3.40.50.1980">
    <property type="entry name" value="Nitrogenase molybdenum iron protein domain"/>
    <property type="match status" value="2"/>
</dbReference>
<keyword evidence="3" id="KW-0813">Transport</keyword>
<dbReference type="PATRIC" id="fig|1285586.5.peg.654"/>
<evidence type="ECO:0000256" key="3">
    <source>
        <dbReference type="ARBA" id="ARBA00022448"/>
    </source>
</evidence>
<dbReference type="eggNOG" id="COG2207">
    <property type="taxonomic scope" value="Bacteria"/>
</dbReference>
<evidence type="ECO:0000256" key="1">
    <source>
        <dbReference type="ARBA" id="ARBA00004193"/>
    </source>
</evidence>
<accession>R7ZHT9</accession>
<dbReference type="EMBL" id="AQPX01000008">
    <property type="protein sequence ID" value="EON73648.1"/>
    <property type="molecule type" value="Genomic_DNA"/>
</dbReference>
<evidence type="ECO:0000256" key="6">
    <source>
        <dbReference type="ARBA" id="ARBA00023125"/>
    </source>
</evidence>
<dbReference type="GO" id="GO:0043565">
    <property type="term" value="F:sequence-specific DNA binding"/>
    <property type="evidence" value="ECO:0007669"/>
    <property type="project" value="InterPro"/>
</dbReference>
<protein>
    <submittedName>
        <fullName evidence="10">Ferrichrome ABC transporter substrate-binding protein FhuD</fullName>
    </submittedName>
</protein>
<dbReference type="Gene3D" id="1.10.10.60">
    <property type="entry name" value="Homeodomain-like"/>
    <property type="match status" value="2"/>
</dbReference>
<evidence type="ECO:0000259" key="9">
    <source>
        <dbReference type="PROSITE" id="PS50983"/>
    </source>
</evidence>
<dbReference type="Pfam" id="PF12833">
    <property type="entry name" value="HTH_18"/>
    <property type="match status" value="1"/>
</dbReference>
<evidence type="ECO:0000256" key="5">
    <source>
        <dbReference type="ARBA" id="ARBA00023015"/>
    </source>
</evidence>
<dbReference type="GO" id="GO:0003700">
    <property type="term" value="F:DNA-binding transcription factor activity"/>
    <property type="evidence" value="ECO:0007669"/>
    <property type="project" value="InterPro"/>
</dbReference>
<dbReference type="CDD" id="cd01138">
    <property type="entry name" value="FeuA"/>
    <property type="match status" value="1"/>
</dbReference>
<keyword evidence="5" id="KW-0805">Transcription regulation</keyword>
<dbReference type="InterPro" id="IPR002491">
    <property type="entry name" value="ABC_transptr_periplasmic_BD"/>
</dbReference>
<name>R7ZHT9_LYSSH</name>
<dbReference type="GO" id="GO:0005886">
    <property type="term" value="C:plasma membrane"/>
    <property type="evidence" value="ECO:0007669"/>
    <property type="project" value="UniProtKB-SubCell"/>
</dbReference>
<keyword evidence="6" id="KW-0238">DNA-binding</keyword>
<dbReference type="InterPro" id="IPR009057">
    <property type="entry name" value="Homeodomain-like_sf"/>
</dbReference>
<dbReference type="SUPFAM" id="SSF46689">
    <property type="entry name" value="Homeodomain-like"/>
    <property type="match status" value="2"/>
</dbReference>
<gene>
    <name evidence="10" type="ORF">H131_03264</name>
</gene>
<dbReference type="SUPFAM" id="SSF53807">
    <property type="entry name" value="Helical backbone' metal receptor"/>
    <property type="match status" value="1"/>
</dbReference>
<organism evidence="10 11">
    <name type="scientific">Lysinibacillus sphaericus OT4b.31</name>
    <dbReference type="NCBI Taxonomy" id="1285586"/>
    <lineage>
        <taxon>Bacteria</taxon>
        <taxon>Bacillati</taxon>
        <taxon>Bacillota</taxon>
        <taxon>Bacilli</taxon>
        <taxon>Bacillales</taxon>
        <taxon>Bacillaceae</taxon>
        <taxon>Lysinibacillus</taxon>
    </lineage>
</organism>
<dbReference type="RefSeq" id="WP_010857617.1">
    <property type="nucleotide sequence ID" value="NZ_KB933398.1"/>
</dbReference>
<comment type="caution">
    <text evidence="10">The sequence shown here is derived from an EMBL/GenBank/DDBJ whole genome shotgun (WGS) entry which is preliminary data.</text>
</comment>
<dbReference type="Pfam" id="PF01497">
    <property type="entry name" value="Peripla_BP_2"/>
    <property type="match status" value="1"/>
</dbReference>
<dbReference type="GO" id="GO:0030288">
    <property type="term" value="C:outer membrane-bounded periplasmic space"/>
    <property type="evidence" value="ECO:0007669"/>
    <property type="project" value="TreeGrafter"/>
</dbReference>
<evidence type="ECO:0000259" key="8">
    <source>
        <dbReference type="PROSITE" id="PS01124"/>
    </source>
</evidence>
<dbReference type="InterPro" id="IPR018062">
    <property type="entry name" value="HTH_AraC-typ_CS"/>
</dbReference>
<dbReference type="PROSITE" id="PS50983">
    <property type="entry name" value="FE_B12_PBP"/>
    <property type="match status" value="1"/>
</dbReference>
<comment type="subcellular location">
    <subcellularLocation>
        <location evidence="1">Cell membrane</location>
        <topology evidence="1">Lipid-anchor</topology>
    </subcellularLocation>
</comment>
<dbReference type="PRINTS" id="PR00032">
    <property type="entry name" value="HTHARAC"/>
</dbReference>
<dbReference type="eggNOG" id="COG0614">
    <property type="taxonomic scope" value="Bacteria"/>
</dbReference>
<dbReference type="InterPro" id="IPR020449">
    <property type="entry name" value="Tscrpt_reg_AraC-type_HTH"/>
</dbReference>
<dbReference type="PROSITE" id="PS01124">
    <property type="entry name" value="HTH_ARAC_FAMILY_2"/>
    <property type="match status" value="1"/>
</dbReference>